<keyword evidence="5" id="KW-0560">Oxidoreductase</keyword>
<dbReference type="InterPro" id="IPR002051">
    <property type="entry name" value="Haem_Oase"/>
</dbReference>
<accession>A0ABW7CAW8</accession>
<dbReference type="PROSITE" id="PS00593">
    <property type="entry name" value="HEME_OXYGENASE"/>
    <property type="match status" value="1"/>
</dbReference>
<name>A0ABW7CAW8_9CYAN</name>
<dbReference type="InterPro" id="IPR016053">
    <property type="entry name" value="Haem_Oase-like"/>
</dbReference>
<keyword evidence="9" id="KW-1185">Reference proteome</keyword>
<evidence type="ECO:0000256" key="7">
    <source>
        <dbReference type="ARBA" id="ARBA00048328"/>
    </source>
</evidence>
<sequence length="254" mass="28874">MSHDLSHSTQPLAPGHQLAARLREGTQQSHTSAENTAYMKCFLKGIVVREAFQKLLANLYWVYDALETELDRLKNHPIVGQIYFPELLRRDQLARDLAFYYGEDWPTKINPNPITLNYLMRIHWAASEQPERLIAHAYVRYLGDLSGGQGLRTIARSALNLPADQGTRLHEFDSLPTPEAKRDFKMRYRDLLNALPLNESQVVGIVEEANLAFRLNRQLVESLEPVIQAAVNPAIFEEVVLQSRKGSTELVSVN</sequence>
<keyword evidence="4" id="KW-0479">Metal-binding</keyword>
<evidence type="ECO:0000256" key="5">
    <source>
        <dbReference type="ARBA" id="ARBA00023002"/>
    </source>
</evidence>
<comment type="similarity">
    <text evidence="1">Belongs to the heme oxygenase family.</text>
</comment>
<evidence type="ECO:0000256" key="2">
    <source>
        <dbReference type="ARBA" id="ARBA00012360"/>
    </source>
</evidence>
<dbReference type="PRINTS" id="PR00088">
    <property type="entry name" value="HAEMOXYGNASE"/>
</dbReference>
<keyword evidence="3" id="KW-0349">Heme</keyword>
<evidence type="ECO:0000256" key="6">
    <source>
        <dbReference type="ARBA" id="ARBA00023004"/>
    </source>
</evidence>
<dbReference type="SUPFAM" id="SSF48613">
    <property type="entry name" value="Heme oxygenase-like"/>
    <property type="match status" value="1"/>
</dbReference>
<dbReference type="InterPro" id="IPR018207">
    <property type="entry name" value="Haem_oxygenase_CS"/>
</dbReference>
<dbReference type="Pfam" id="PF01126">
    <property type="entry name" value="Heme_oxygenase"/>
    <property type="match status" value="1"/>
</dbReference>
<dbReference type="RefSeq" id="WP_393011166.1">
    <property type="nucleotide sequence ID" value="NZ_JAZAQF010000028.1"/>
</dbReference>
<organism evidence="8 9">
    <name type="scientific">Limnothrix redekei LRLZ20PSL1</name>
    <dbReference type="NCBI Taxonomy" id="3112953"/>
    <lineage>
        <taxon>Bacteria</taxon>
        <taxon>Bacillati</taxon>
        <taxon>Cyanobacteriota</taxon>
        <taxon>Cyanophyceae</taxon>
        <taxon>Pseudanabaenales</taxon>
        <taxon>Pseudanabaenaceae</taxon>
        <taxon>Limnothrix</taxon>
    </lineage>
</organism>
<dbReference type="EMBL" id="JAZAQF010000028">
    <property type="protein sequence ID" value="MFG3817098.1"/>
    <property type="molecule type" value="Genomic_DNA"/>
</dbReference>
<dbReference type="PANTHER" id="PTHR10720">
    <property type="entry name" value="HEME OXYGENASE"/>
    <property type="match status" value="1"/>
</dbReference>
<reference evidence="9" key="1">
    <citation type="journal article" date="2024" name="Algal Res.">
        <title>Biochemical, toxicological and genomic investigation of a high-biomass producing Limnothrix strain isolated from Italian shallow drinking water reservoir.</title>
        <authorList>
            <person name="Simonazzi M."/>
            <person name="Shishido T.K."/>
            <person name="Delbaje E."/>
            <person name="Wahlsten M."/>
            <person name="Fewer D.P."/>
            <person name="Sivonen K."/>
            <person name="Pezzolesi L."/>
            <person name="Pistocchi R."/>
        </authorList>
    </citation>
    <scope>NUCLEOTIDE SEQUENCE [LARGE SCALE GENOMIC DNA]</scope>
    <source>
        <strain evidence="9">LRLZ20PSL1</strain>
    </source>
</reference>
<dbReference type="EC" id="1.14.14.18" evidence="2"/>
<protein>
    <recommendedName>
        <fullName evidence="2">heme oxygenase (biliverdin-producing)</fullName>
        <ecNumber evidence="2">1.14.14.18</ecNumber>
    </recommendedName>
</protein>
<proteinExistence type="inferred from homology"/>
<evidence type="ECO:0000256" key="3">
    <source>
        <dbReference type="ARBA" id="ARBA00022617"/>
    </source>
</evidence>
<dbReference type="PANTHER" id="PTHR10720:SF0">
    <property type="entry name" value="HEME OXYGENASE"/>
    <property type="match status" value="1"/>
</dbReference>
<dbReference type="PIRSF" id="PIRSF000343">
    <property type="entry name" value="Haem_Oase"/>
    <property type="match status" value="1"/>
</dbReference>
<keyword evidence="6" id="KW-0408">Iron</keyword>
<dbReference type="InterPro" id="IPR016084">
    <property type="entry name" value="Haem_Oase-like_multi-hlx"/>
</dbReference>
<evidence type="ECO:0000313" key="9">
    <source>
        <dbReference type="Proteomes" id="UP001604335"/>
    </source>
</evidence>
<dbReference type="CDD" id="cd19165">
    <property type="entry name" value="HemeO"/>
    <property type="match status" value="1"/>
</dbReference>
<evidence type="ECO:0000313" key="8">
    <source>
        <dbReference type="EMBL" id="MFG3817098.1"/>
    </source>
</evidence>
<evidence type="ECO:0000256" key="1">
    <source>
        <dbReference type="ARBA" id="ARBA00006134"/>
    </source>
</evidence>
<evidence type="ECO:0000256" key="4">
    <source>
        <dbReference type="ARBA" id="ARBA00022723"/>
    </source>
</evidence>
<gene>
    <name evidence="8" type="ORF">VPK24_05575</name>
</gene>
<dbReference type="Gene3D" id="1.20.910.10">
    <property type="entry name" value="Heme oxygenase-like"/>
    <property type="match status" value="1"/>
</dbReference>
<dbReference type="Proteomes" id="UP001604335">
    <property type="component" value="Unassembled WGS sequence"/>
</dbReference>
<comment type="caution">
    <text evidence="8">The sequence shown here is derived from an EMBL/GenBank/DDBJ whole genome shotgun (WGS) entry which is preliminary data.</text>
</comment>
<comment type="catalytic activity">
    <reaction evidence="7">
        <text>heme b + 3 reduced [NADPH--hemoprotein reductase] + 3 O2 = biliverdin IXalpha + CO + Fe(2+) + 3 oxidized [NADPH--hemoprotein reductase] + 3 H2O + H(+)</text>
        <dbReference type="Rhea" id="RHEA:21764"/>
        <dbReference type="Rhea" id="RHEA-COMP:11964"/>
        <dbReference type="Rhea" id="RHEA-COMP:11965"/>
        <dbReference type="ChEBI" id="CHEBI:15377"/>
        <dbReference type="ChEBI" id="CHEBI:15378"/>
        <dbReference type="ChEBI" id="CHEBI:15379"/>
        <dbReference type="ChEBI" id="CHEBI:17245"/>
        <dbReference type="ChEBI" id="CHEBI:29033"/>
        <dbReference type="ChEBI" id="CHEBI:57618"/>
        <dbReference type="ChEBI" id="CHEBI:57991"/>
        <dbReference type="ChEBI" id="CHEBI:58210"/>
        <dbReference type="ChEBI" id="CHEBI:60344"/>
        <dbReference type="EC" id="1.14.14.18"/>
    </reaction>
</comment>